<accession>A0ABQ0FPG2</accession>
<evidence type="ECO:0000313" key="2">
    <source>
        <dbReference type="EMBL" id="GAB1301153.1"/>
    </source>
</evidence>
<feature type="region of interest" description="Disordered" evidence="1">
    <location>
        <begin position="1"/>
        <end position="116"/>
    </location>
</feature>
<gene>
    <name evidence="2" type="ORF">APTSU1_001639100</name>
</gene>
<organism evidence="2 3">
    <name type="scientific">Apodemus speciosus</name>
    <name type="common">Large Japanese field mouse</name>
    <dbReference type="NCBI Taxonomy" id="105296"/>
    <lineage>
        <taxon>Eukaryota</taxon>
        <taxon>Metazoa</taxon>
        <taxon>Chordata</taxon>
        <taxon>Craniata</taxon>
        <taxon>Vertebrata</taxon>
        <taxon>Euteleostomi</taxon>
        <taxon>Mammalia</taxon>
        <taxon>Eutheria</taxon>
        <taxon>Euarchontoglires</taxon>
        <taxon>Glires</taxon>
        <taxon>Rodentia</taxon>
        <taxon>Myomorpha</taxon>
        <taxon>Muroidea</taxon>
        <taxon>Muridae</taxon>
        <taxon>Murinae</taxon>
        <taxon>Apodemus</taxon>
    </lineage>
</organism>
<evidence type="ECO:0000313" key="3">
    <source>
        <dbReference type="Proteomes" id="UP001623349"/>
    </source>
</evidence>
<feature type="compositionally biased region" description="Gly residues" evidence="1">
    <location>
        <begin position="1"/>
        <end position="11"/>
    </location>
</feature>
<comment type="caution">
    <text evidence="2">The sequence shown here is derived from an EMBL/GenBank/DDBJ whole genome shotgun (WGS) entry which is preliminary data.</text>
</comment>
<evidence type="ECO:0000256" key="1">
    <source>
        <dbReference type="SAM" id="MobiDB-lite"/>
    </source>
</evidence>
<sequence>MGIPNGFGTGEEGPDPSVGWNRASSDDKITSRAARPSAVTSLTLETPSRASKRQDRDSPQTPGNPIEDSPCPTCSSSSESEPEGFFFGQRLQDPWKTPENLQADDRDISRKHCTVC</sequence>
<dbReference type="EMBL" id="BAAFST010000017">
    <property type="protein sequence ID" value="GAB1301153.1"/>
    <property type="molecule type" value="Genomic_DNA"/>
</dbReference>
<keyword evidence="3" id="KW-1185">Reference proteome</keyword>
<feature type="compositionally biased region" description="Low complexity" evidence="1">
    <location>
        <begin position="69"/>
        <end position="79"/>
    </location>
</feature>
<proteinExistence type="predicted"/>
<dbReference type="Proteomes" id="UP001623349">
    <property type="component" value="Unassembled WGS sequence"/>
</dbReference>
<reference evidence="2 3" key="1">
    <citation type="submission" date="2024-08" db="EMBL/GenBank/DDBJ databases">
        <title>The draft genome of Apodemus speciosus.</title>
        <authorList>
            <person name="Nabeshima K."/>
            <person name="Suzuki S."/>
            <person name="Onuma M."/>
        </authorList>
    </citation>
    <scope>NUCLEOTIDE SEQUENCE [LARGE SCALE GENOMIC DNA]</scope>
    <source>
        <strain evidence="2">IB14-021</strain>
    </source>
</reference>
<name>A0ABQ0FPG2_APOSI</name>
<protein>
    <submittedName>
        <fullName evidence="2">Prickle planar cell polarity protein 4</fullName>
    </submittedName>
</protein>
<feature type="compositionally biased region" description="Polar residues" evidence="1">
    <location>
        <begin position="38"/>
        <end position="49"/>
    </location>
</feature>